<sequence>MARSMLAEYDVSHSFWAETINTACHASNRLYCHRLLKKTPYELLIGRKPNISYFRIFGCKCYILKKGSRLSKFKKKCDEGFLLGVYNKTHGIVEEAYDVEFDETNGSQEESDNLNDVRGEELSKAMKTMAIGDVKPKEVEDDDTIMVIPSTSTTIVQDHQDQQDAQVDNNQDHSSPSPSDITSTSTHDSHTHPRIHHTVAKDHLVDQIVGDIRCSNSVFVSCVEPNRVDEALQDPEWMNAMHEELNNFTRNEVWELVEIPKNYNVIGTKLVFRNKHDKNGIVVRNKARLVARGCTHVEGLDFCETFAPVGRLEAIQILLAFAYAHNIKLFQVDVKSAFLTGKISELMYVEQPPRFEDPKKPDHVYKLSKPLYGLKQAPRAWYERLRDFLVSKSFKIGEVDTILFTKSIGKDLFICQIYVDDIIFGSTNASFCEEFGEMMSKEFEMSMIGELSFFLGIQIKQLKDGIFVSQSKYLKDMLKKFGLEDAKPRKTPMGTNDLLELDKDSKLVFQKLYRSMIGSLLYISASWPDCLLVCSVSSLTKRSSFDGRKKNLGYLKHTPNIGLWYPNGAQFELIGYSDSDYAGCKVDRKSTMGSCQFLGRSLVSWSSKKQNSVSLSTTEAEYIVARSCYAQLLWMKQTLLDYGVNFNKVPLMCDNESAVKLATNPVQHSKTKHIDVRHYFLRDHVGKGDISICAIGTEDRLADILTKLLDEEKFCKLRNELNNRVDYNEMIIRLFYATTEVNMEARTIEWITGKRKYEAIFEEFATKNKLDFQLISNGIDLLHEDAIDNITRYYEPTHLGIPTVVSTTTGLRHHPAVINKIARVTILPKSGDRSKVRDKFWNIIYHVMNGEVMDVVTFMMDHVSNLKAGKLVNLAYAPYIMSLILEKNKVQR</sequence>
<keyword evidence="4" id="KW-1185">Reference proteome</keyword>
<dbReference type="PANTHER" id="PTHR11439:SF483">
    <property type="entry name" value="PEPTIDE SYNTHASE GLIP-LIKE, PUTATIVE (AFU_ORTHOLOGUE AFUA_3G12920)-RELATED"/>
    <property type="match status" value="1"/>
</dbReference>
<dbReference type="InterPro" id="IPR012337">
    <property type="entry name" value="RNaseH-like_sf"/>
</dbReference>
<feature type="region of interest" description="Disordered" evidence="1">
    <location>
        <begin position="155"/>
        <end position="193"/>
    </location>
</feature>
<feature type="domain" description="Reverse transcriptase Ty1/copia-type" evidence="2">
    <location>
        <begin position="251"/>
        <end position="493"/>
    </location>
</feature>
<proteinExistence type="predicted"/>
<dbReference type="PANTHER" id="PTHR11439">
    <property type="entry name" value="GAG-POL-RELATED RETROTRANSPOSON"/>
    <property type="match status" value="1"/>
</dbReference>
<evidence type="ECO:0000259" key="2">
    <source>
        <dbReference type="Pfam" id="PF07727"/>
    </source>
</evidence>
<dbReference type="Pfam" id="PF07727">
    <property type="entry name" value="RVT_2"/>
    <property type="match status" value="1"/>
</dbReference>
<dbReference type="InterPro" id="IPR043502">
    <property type="entry name" value="DNA/RNA_pol_sf"/>
</dbReference>
<dbReference type="SUPFAM" id="SSF56672">
    <property type="entry name" value="DNA/RNA polymerases"/>
    <property type="match status" value="1"/>
</dbReference>
<protein>
    <recommendedName>
        <fullName evidence="2">Reverse transcriptase Ty1/copia-type domain-containing protein</fullName>
    </recommendedName>
</protein>
<evidence type="ECO:0000256" key="1">
    <source>
        <dbReference type="SAM" id="MobiDB-lite"/>
    </source>
</evidence>
<dbReference type="SUPFAM" id="SSF53098">
    <property type="entry name" value="Ribonuclease H-like"/>
    <property type="match status" value="1"/>
</dbReference>
<dbReference type="AlphaFoldDB" id="A0AAQ3PLL9"/>
<evidence type="ECO:0000313" key="4">
    <source>
        <dbReference type="Proteomes" id="UP001341281"/>
    </source>
</evidence>
<feature type="compositionally biased region" description="Low complexity" evidence="1">
    <location>
        <begin position="163"/>
        <end position="186"/>
    </location>
</feature>
<dbReference type="Proteomes" id="UP001341281">
    <property type="component" value="Chromosome 01"/>
</dbReference>
<accession>A0AAQ3PLL9</accession>
<evidence type="ECO:0000313" key="3">
    <source>
        <dbReference type="EMBL" id="WVZ52421.1"/>
    </source>
</evidence>
<organism evidence="3 4">
    <name type="scientific">Paspalum notatum var. saurae</name>
    <dbReference type="NCBI Taxonomy" id="547442"/>
    <lineage>
        <taxon>Eukaryota</taxon>
        <taxon>Viridiplantae</taxon>
        <taxon>Streptophyta</taxon>
        <taxon>Embryophyta</taxon>
        <taxon>Tracheophyta</taxon>
        <taxon>Spermatophyta</taxon>
        <taxon>Magnoliopsida</taxon>
        <taxon>Liliopsida</taxon>
        <taxon>Poales</taxon>
        <taxon>Poaceae</taxon>
        <taxon>PACMAD clade</taxon>
        <taxon>Panicoideae</taxon>
        <taxon>Andropogonodae</taxon>
        <taxon>Paspaleae</taxon>
        <taxon>Paspalinae</taxon>
        <taxon>Paspalum</taxon>
    </lineage>
</organism>
<name>A0AAQ3PLL9_PASNO</name>
<dbReference type="EMBL" id="CP144745">
    <property type="protein sequence ID" value="WVZ52421.1"/>
    <property type="molecule type" value="Genomic_DNA"/>
</dbReference>
<gene>
    <name evidence="3" type="ORF">U9M48_003477</name>
</gene>
<dbReference type="InterPro" id="IPR013103">
    <property type="entry name" value="RVT_2"/>
</dbReference>
<dbReference type="CDD" id="cd09272">
    <property type="entry name" value="RNase_HI_RT_Ty1"/>
    <property type="match status" value="1"/>
</dbReference>
<reference evidence="3 4" key="1">
    <citation type="submission" date="2024-02" db="EMBL/GenBank/DDBJ databases">
        <title>High-quality chromosome-scale genome assembly of Pensacola bahiagrass (Paspalum notatum Flugge var. saurae).</title>
        <authorList>
            <person name="Vega J.M."/>
            <person name="Podio M."/>
            <person name="Orjuela J."/>
            <person name="Siena L.A."/>
            <person name="Pessino S.C."/>
            <person name="Combes M.C."/>
            <person name="Mariac C."/>
            <person name="Albertini E."/>
            <person name="Pupilli F."/>
            <person name="Ortiz J.P.A."/>
            <person name="Leblanc O."/>
        </authorList>
    </citation>
    <scope>NUCLEOTIDE SEQUENCE [LARGE SCALE GENOMIC DNA]</scope>
    <source>
        <strain evidence="3">R1</strain>
        <tissue evidence="3">Leaf</tissue>
    </source>
</reference>